<dbReference type="InterPro" id="IPR049369">
    <property type="entry name" value="BF1531-like_N"/>
</dbReference>
<feature type="domain" description="BF1531-like N-terminal" evidence="1">
    <location>
        <begin position="72"/>
        <end position="236"/>
    </location>
</feature>
<dbReference type="EMBL" id="JACIJD010000007">
    <property type="protein sequence ID" value="MBB5693935.1"/>
    <property type="molecule type" value="Genomic_DNA"/>
</dbReference>
<dbReference type="AlphaFoldDB" id="A0A840XZP5"/>
<organism evidence="2 3">
    <name type="scientific">Muricoccus pecuniae</name>
    <dbReference type="NCBI Taxonomy" id="693023"/>
    <lineage>
        <taxon>Bacteria</taxon>
        <taxon>Pseudomonadati</taxon>
        <taxon>Pseudomonadota</taxon>
        <taxon>Alphaproteobacteria</taxon>
        <taxon>Acetobacterales</taxon>
        <taxon>Roseomonadaceae</taxon>
        <taxon>Muricoccus</taxon>
    </lineage>
</organism>
<dbReference type="Gene3D" id="3.40.50.1110">
    <property type="entry name" value="SGNH hydrolase"/>
    <property type="match status" value="1"/>
</dbReference>
<proteinExistence type="predicted"/>
<evidence type="ECO:0000313" key="2">
    <source>
        <dbReference type="EMBL" id="MBB5693935.1"/>
    </source>
</evidence>
<dbReference type="Proteomes" id="UP000580654">
    <property type="component" value="Unassembled WGS sequence"/>
</dbReference>
<accession>A0A840XZP5</accession>
<dbReference type="SUPFAM" id="SSF56784">
    <property type="entry name" value="HAD-like"/>
    <property type="match status" value="1"/>
</dbReference>
<keyword evidence="3" id="KW-1185">Reference proteome</keyword>
<name>A0A840XZP5_9PROT</name>
<reference evidence="2 3" key="1">
    <citation type="submission" date="2020-08" db="EMBL/GenBank/DDBJ databases">
        <title>Genomic Encyclopedia of Type Strains, Phase IV (KMG-IV): sequencing the most valuable type-strain genomes for metagenomic binning, comparative biology and taxonomic classification.</title>
        <authorList>
            <person name="Goeker M."/>
        </authorList>
    </citation>
    <scope>NUCLEOTIDE SEQUENCE [LARGE SCALE GENOMIC DNA]</scope>
    <source>
        <strain evidence="2 3">DSM 25622</strain>
    </source>
</reference>
<dbReference type="InterPro" id="IPR036514">
    <property type="entry name" value="SGNH_hydro_sf"/>
</dbReference>
<dbReference type="RefSeq" id="WP_184516992.1">
    <property type="nucleotide sequence ID" value="NZ_JACIJD010000007.1"/>
</dbReference>
<dbReference type="NCBIfam" id="TIGR01686">
    <property type="entry name" value="FkbH"/>
    <property type="match status" value="1"/>
</dbReference>
<sequence>MEQLAWLPAHPDLAVAITAARREADPSAALVKAVRLAGYRRDFTATGRIDKLAARALSEGAEPAAAGLMPYRLAILASHTVDHLAPGIRVAGLARRLALSVHVAPYGQYRQALLGHDPELEAFQPQMVLLALDARDAPLNLPLEASEEAVAEAVRGRVEELRTLWRRARQRFAAQVVQQTLVAADPPVFGSFEGLVAASPTAIVERLNVAIRAAAREEGVLLLDLAWVAARHGQGIGLADPVRWHQAKQLVSHVLAPFYGDLVARIAGAAAGLSRKCLVLDLDNTLWGGVIGDDGIEGIKLGQGSATGEAFLSFQRYAALLGKRGVILAVCSKNDLAVAEAAFTNHPEMALRRADIACFVANWTDKASNLRHIAKTLNIGLDSLVFVDDNPAERDIIRRELPEVGVPELPEDVAGYAERVADAGYFETVSFTADDAARGRAYALNEERRAALEQASDMDGYLRGLGMVMTARSIGAGDLPRATQLINKTNQFNLTTRRYTEAAVEELATNPEALALSVRLSDKFGDNGLISVILARPDPALPRGELLIDTWLMSCRVLGRQVEQATLGVLIEEARRRGIEALVGEYRPSGRNSMVAEHYARLGFTPCASPEGAQPDALFWRLEIGTATVPAHFIQVETSIEQAVMS</sequence>
<dbReference type="InterPro" id="IPR036412">
    <property type="entry name" value="HAD-like_sf"/>
</dbReference>
<protein>
    <submittedName>
        <fullName evidence="2">FkbH-like protein</fullName>
    </submittedName>
</protein>
<dbReference type="Pfam" id="PF21211">
    <property type="entry name" value="FkbH_N"/>
    <property type="match status" value="1"/>
</dbReference>
<evidence type="ECO:0000313" key="3">
    <source>
        <dbReference type="Proteomes" id="UP000580654"/>
    </source>
</evidence>
<dbReference type="InterPro" id="IPR023214">
    <property type="entry name" value="HAD_sf"/>
</dbReference>
<dbReference type="Gene3D" id="3.40.50.1000">
    <property type="entry name" value="HAD superfamily/HAD-like"/>
    <property type="match status" value="1"/>
</dbReference>
<dbReference type="InterPro" id="IPR010037">
    <property type="entry name" value="FkbH_domain"/>
</dbReference>
<dbReference type="GO" id="GO:0016788">
    <property type="term" value="F:hydrolase activity, acting on ester bonds"/>
    <property type="evidence" value="ECO:0007669"/>
    <property type="project" value="UniProtKB-ARBA"/>
</dbReference>
<dbReference type="NCBIfam" id="TIGR01681">
    <property type="entry name" value="HAD-SF-IIIC"/>
    <property type="match status" value="1"/>
</dbReference>
<dbReference type="InterPro" id="IPR010033">
    <property type="entry name" value="HAD_SF_ppase_IIIC"/>
</dbReference>
<comment type="caution">
    <text evidence="2">The sequence shown here is derived from an EMBL/GenBank/DDBJ whole genome shotgun (WGS) entry which is preliminary data.</text>
</comment>
<evidence type="ECO:0000259" key="1">
    <source>
        <dbReference type="Pfam" id="PF21211"/>
    </source>
</evidence>
<gene>
    <name evidence="2" type="ORF">FHS87_001972</name>
</gene>